<dbReference type="RefSeq" id="WP_117602294.1">
    <property type="nucleotide sequence ID" value="NZ_BHGK01000004.1"/>
</dbReference>
<keyword evidence="1 3" id="KW-0547">Nucleotide-binding</keyword>
<name>A0A391PEY9_9FIRM</name>
<dbReference type="GO" id="GO:0005737">
    <property type="term" value="C:cytoplasm"/>
    <property type="evidence" value="ECO:0007669"/>
    <property type="project" value="UniProtKB-SubCell"/>
</dbReference>
<reference evidence="6" key="1">
    <citation type="submission" date="2018-09" db="EMBL/GenBank/DDBJ databases">
        <title>Draft Genome Sequence of Mediterraneibacter sp. KCTC 15684.</title>
        <authorList>
            <person name="Kim J.S."/>
            <person name="Han K.I."/>
            <person name="Suh M.K."/>
            <person name="Lee K.C."/>
            <person name="Eom M.K."/>
            <person name="Lee J.H."/>
            <person name="Park S.H."/>
            <person name="Kang S.W."/>
            <person name="Park J.E."/>
            <person name="Oh B.S."/>
            <person name="Yu S.Y."/>
            <person name="Choi S.H."/>
            <person name="Lee D.H."/>
            <person name="Yoon H."/>
            <person name="Kim B."/>
            <person name="Yang S.J."/>
            <person name="Lee J.S."/>
        </authorList>
    </citation>
    <scope>NUCLEOTIDE SEQUENCE [LARGE SCALE GENOMIC DNA]</scope>
    <source>
        <strain evidence="6">KCTC 15684</strain>
    </source>
</reference>
<keyword evidence="3" id="KW-0963">Cytoplasm</keyword>
<dbReference type="UniPathway" id="UPA00241">
    <property type="reaction ID" value="UER00356"/>
</dbReference>
<keyword evidence="3 5" id="KW-0418">Kinase</keyword>
<dbReference type="GO" id="GO:0005524">
    <property type="term" value="F:ATP binding"/>
    <property type="evidence" value="ECO:0007669"/>
    <property type="project" value="UniProtKB-UniRule"/>
</dbReference>
<feature type="binding site" evidence="3">
    <location>
        <begin position="11"/>
        <end position="16"/>
    </location>
    <ligand>
        <name>ATP</name>
        <dbReference type="ChEBI" id="CHEBI:30616"/>
    </ligand>
</feature>
<evidence type="ECO:0000256" key="3">
    <source>
        <dbReference type="HAMAP-Rule" id="MF_00376"/>
    </source>
</evidence>
<comment type="catalytic activity">
    <reaction evidence="3">
        <text>3'-dephospho-CoA + ATP = ADP + CoA + H(+)</text>
        <dbReference type="Rhea" id="RHEA:18245"/>
        <dbReference type="ChEBI" id="CHEBI:15378"/>
        <dbReference type="ChEBI" id="CHEBI:30616"/>
        <dbReference type="ChEBI" id="CHEBI:57287"/>
        <dbReference type="ChEBI" id="CHEBI:57328"/>
        <dbReference type="ChEBI" id="CHEBI:456216"/>
        <dbReference type="EC" id="2.7.1.24"/>
    </reaction>
</comment>
<sequence>MKIIGITGGVGSGKSKVLECLEQEFGAKVYQADEIAKELQKKGQTCYREMVRYFGKEILALDGEIDRPKLAGIVFKEEEKLLRLNQMVHPAVREYLLSEIERQKEEHTAYFIIEAALLLENDYRAICDEIWYIHTSEDVRRQRLKESRGYDDRKISEIIASQLPESEFYAKCDAVVENDGDFEETRRQIGELLA</sequence>
<dbReference type="Proteomes" id="UP000265643">
    <property type="component" value="Unassembled WGS sequence"/>
</dbReference>
<comment type="function">
    <text evidence="3">Catalyzes the phosphorylation of the 3'-hydroxyl group of dephosphocoenzyme A to form coenzyme A.</text>
</comment>
<dbReference type="PANTHER" id="PTHR10695:SF46">
    <property type="entry name" value="BIFUNCTIONAL COENZYME A SYNTHASE-RELATED"/>
    <property type="match status" value="1"/>
</dbReference>
<evidence type="ECO:0000256" key="2">
    <source>
        <dbReference type="ARBA" id="ARBA00022840"/>
    </source>
</evidence>
<dbReference type="GO" id="GO:0004140">
    <property type="term" value="F:dephospho-CoA kinase activity"/>
    <property type="evidence" value="ECO:0007669"/>
    <property type="project" value="UniProtKB-UniRule"/>
</dbReference>
<evidence type="ECO:0000256" key="4">
    <source>
        <dbReference type="NCBIfam" id="TIGR00152"/>
    </source>
</evidence>
<comment type="subcellular location">
    <subcellularLocation>
        <location evidence="3">Cytoplasm</location>
    </subcellularLocation>
</comment>
<accession>A0A391PEY9</accession>
<dbReference type="GO" id="GO:0015937">
    <property type="term" value="P:coenzyme A biosynthetic process"/>
    <property type="evidence" value="ECO:0007669"/>
    <property type="project" value="UniProtKB-UniRule"/>
</dbReference>
<dbReference type="InterPro" id="IPR027417">
    <property type="entry name" value="P-loop_NTPase"/>
</dbReference>
<keyword evidence="3" id="KW-0808">Transferase</keyword>
<dbReference type="PANTHER" id="PTHR10695">
    <property type="entry name" value="DEPHOSPHO-COA KINASE-RELATED"/>
    <property type="match status" value="1"/>
</dbReference>
<dbReference type="InterPro" id="IPR001977">
    <property type="entry name" value="Depp_CoAkinase"/>
</dbReference>
<protein>
    <recommendedName>
        <fullName evidence="3 4">Dephospho-CoA kinase</fullName>
        <ecNumber evidence="3 4">2.7.1.24</ecNumber>
    </recommendedName>
    <alternativeName>
        <fullName evidence="3">Dephosphocoenzyme A kinase</fullName>
    </alternativeName>
</protein>
<keyword evidence="6" id="KW-1185">Reference proteome</keyword>
<dbReference type="EMBL" id="BHGK01000004">
    <property type="protein sequence ID" value="GCA68429.1"/>
    <property type="molecule type" value="Genomic_DNA"/>
</dbReference>
<dbReference type="NCBIfam" id="TIGR00152">
    <property type="entry name" value="dephospho-CoA kinase"/>
    <property type="match status" value="1"/>
</dbReference>
<evidence type="ECO:0000313" key="5">
    <source>
        <dbReference type="EMBL" id="GCA68429.1"/>
    </source>
</evidence>
<dbReference type="Pfam" id="PF01121">
    <property type="entry name" value="CoaE"/>
    <property type="match status" value="1"/>
</dbReference>
<comment type="caution">
    <text evidence="5">The sequence shown here is derived from an EMBL/GenBank/DDBJ whole genome shotgun (WGS) entry which is preliminary data.</text>
</comment>
<organism evidence="5 6">
    <name type="scientific">Mediterraneibacter butyricigenes</name>
    <dbReference type="NCBI Taxonomy" id="2316025"/>
    <lineage>
        <taxon>Bacteria</taxon>
        <taxon>Bacillati</taxon>
        <taxon>Bacillota</taxon>
        <taxon>Clostridia</taxon>
        <taxon>Lachnospirales</taxon>
        <taxon>Lachnospiraceae</taxon>
        <taxon>Mediterraneibacter</taxon>
    </lineage>
</organism>
<gene>
    <name evidence="3 5" type="primary">coaE</name>
    <name evidence="5" type="ORF">KGMB01110_28650</name>
</gene>
<comment type="similarity">
    <text evidence="3">Belongs to the CoaE family.</text>
</comment>
<evidence type="ECO:0000256" key="1">
    <source>
        <dbReference type="ARBA" id="ARBA00022741"/>
    </source>
</evidence>
<proteinExistence type="inferred from homology"/>
<dbReference type="Gene3D" id="3.40.50.300">
    <property type="entry name" value="P-loop containing nucleotide triphosphate hydrolases"/>
    <property type="match status" value="1"/>
</dbReference>
<dbReference type="SUPFAM" id="SSF52540">
    <property type="entry name" value="P-loop containing nucleoside triphosphate hydrolases"/>
    <property type="match status" value="1"/>
</dbReference>
<comment type="pathway">
    <text evidence="3">Cofactor biosynthesis; coenzyme A biosynthesis; CoA from (R)-pantothenate: step 5/5.</text>
</comment>
<dbReference type="PROSITE" id="PS51219">
    <property type="entry name" value="DPCK"/>
    <property type="match status" value="1"/>
</dbReference>
<dbReference type="CDD" id="cd02022">
    <property type="entry name" value="DPCK"/>
    <property type="match status" value="1"/>
</dbReference>
<dbReference type="HAMAP" id="MF_00376">
    <property type="entry name" value="Dephospho_CoA_kinase"/>
    <property type="match status" value="1"/>
</dbReference>
<keyword evidence="2 3" id="KW-0067">ATP-binding</keyword>
<keyword evidence="3" id="KW-0173">Coenzyme A biosynthesis</keyword>
<dbReference type="EC" id="2.7.1.24" evidence="3 4"/>
<dbReference type="AlphaFoldDB" id="A0A391PEY9"/>
<evidence type="ECO:0000313" key="6">
    <source>
        <dbReference type="Proteomes" id="UP000265643"/>
    </source>
</evidence>